<dbReference type="OrthoDB" id="9795854at2"/>
<dbReference type="InterPro" id="IPR007359">
    <property type="entry name" value="SigmaE_reg_RseC_MucC"/>
</dbReference>
<dbReference type="PIRSF" id="PIRSF004923">
    <property type="entry name" value="RseC"/>
    <property type="match status" value="1"/>
</dbReference>
<dbReference type="EMBL" id="LT629780">
    <property type="protein sequence ID" value="SDT89190.1"/>
    <property type="molecule type" value="Genomic_DNA"/>
</dbReference>
<organism evidence="2 3">
    <name type="scientific">Geopseudomonas guangdongensis</name>
    <dbReference type="NCBI Taxonomy" id="1245526"/>
    <lineage>
        <taxon>Bacteria</taxon>
        <taxon>Pseudomonadati</taxon>
        <taxon>Pseudomonadota</taxon>
        <taxon>Gammaproteobacteria</taxon>
        <taxon>Pseudomonadales</taxon>
        <taxon>Pseudomonadaceae</taxon>
        <taxon>Geopseudomonas</taxon>
    </lineage>
</organism>
<dbReference type="STRING" id="1245526.SAMN05216580_0229"/>
<accession>A0A1H2E250</accession>
<dbReference type="InterPro" id="IPR026268">
    <property type="entry name" value="RseC"/>
</dbReference>
<keyword evidence="1" id="KW-1133">Transmembrane helix</keyword>
<evidence type="ECO:0000313" key="2">
    <source>
        <dbReference type="EMBL" id="SDT89190.1"/>
    </source>
</evidence>
<sequence>MIEESGRVVAVEPGAVWVETLRRSTCSACSANAGCGQGLMEKLGVGERRGYVRALSDRVLAVDDRVVIGIPEDLLVRSSLLVYLLPLLGLFAGALLAQWLALAESFVILAAMGGFASFWGLVRWRSRQGAEDPARQPVVVRAERASDLQTVEIR</sequence>
<dbReference type="Proteomes" id="UP000243063">
    <property type="component" value="Chromosome I"/>
</dbReference>
<protein>
    <submittedName>
        <fullName evidence="2">Positive regulator of sigma(E), RseC/MucC</fullName>
    </submittedName>
</protein>
<proteinExistence type="predicted"/>
<keyword evidence="3" id="KW-1185">Reference proteome</keyword>
<dbReference type="Pfam" id="PF04246">
    <property type="entry name" value="RseC_MucC"/>
    <property type="match status" value="1"/>
</dbReference>
<dbReference type="PANTHER" id="PTHR35867:SF1">
    <property type="entry name" value="PROTEIN RSEC"/>
    <property type="match status" value="1"/>
</dbReference>
<dbReference type="AlphaFoldDB" id="A0A1H2E250"/>
<evidence type="ECO:0000313" key="3">
    <source>
        <dbReference type="Proteomes" id="UP000243063"/>
    </source>
</evidence>
<gene>
    <name evidence="2" type="ORF">SAMN05216580_0229</name>
</gene>
<keyword evidence="1" id="KW-0812">Transmembrane</keyword>
<reference evidence="3" key="1">
    <citation type="submission" date="2016-10" db="EMBL/GenBank/DDBJ databases">
        <authorList>
            <person name="Varghese N."/>
            <person name="Submissions S."/>
        </authorList>
    </citation>
    <scope>NUCLEOTIDE SEQUENCE [LARGE SCALE GENOMIC DNA]</scope>
    <source>
        <strain evidence="3">CCTCC 2012022</strain>
    </source>
</reference>
<dbReference type="RefSeq" id="WP_090211488.1">
    <property type="nucleotide sequence ID" value="NZ_LT629780.1"/>
</dbReference>
<dbReference type="PANTHER" id="PTHR35867">
    <property type="entry name" value="PROTEIN RSEC"/>
    <property type="match status" value="1"/>
</dbReference>
<keyword evidence="1" id="KW-0472">Membrane</keyword>
<name>A0A1H2E250_9GAMM</name>
<feature type="transmembrane region" description="Helical" evidence="1">
    <location>
        <begin position="106"/>
        <end position="122"/>
    </location>
</feature>
<feature type="transmembrane region" description="Helical" evidence="1">
    <location>
        <begin position="80"/>
        <end position="100"/>
    </location>
</feature>
<evidence type="ECO:0000256" key="1">
    <source>
        <dbReference type="SAM" id="Phobius"/>
    </source>
</evidence>